<keyword evidence="3" id="KW-1185">Reference proteome</keyword>
<dbReference type="Proteomes" id="UP000603904">
    <property type="component" value="Unassembled WGS sequence"/>
</dbReference>
<dbReference type="EMBL" id="BOOC01000031">
    <property type="protein sequence ID" value="GIH42519.1"/>
    <property type="molecule type" value="Genomic_DNA"/>
</dbReference>
<gene>
    <name evidence="2" type="ORF">Mco01_55190</name>
</gene>
<feature type="compositionally biased region" description="Low complexity" evidence="1">
    <location>
        <begin position="662"/>
        <end position="672"/>
    </location>
</feature>
<proteinExistence type="predicted"/>
<protein>
    <submittedName>
        <fullName evidence="2">Uncharacterized protein</fullName>
    </submittedName>
</protein>
<evidence type="ECO:0000313" key="2">
    <source>
        <dbReference type="EMBL" id="GIH42519.1"/>
    </source>
</evidence>
<reference evidence="2 3" key="1">
    <citation type="submission" date="2021-01" db="EMBL/GenBank/DDBJ databases">
        <title>Whole genome shotgun sequence of Microbispora corallina NBRC 16416.</title>
        <authorList>
            <person name="Komaki H."/>
            <person name="Tamura T."/>
        </authorList>
    </citation>
    <scope>NUCLEOTIDE SEQUENCE [LARGE SCALE GENOMIC DNA]</scope>
    <source>
        <strain evidence="2 3">NBRC 16416</strain>
    </source>
</reference>
<accession>A0ABQ4G665</accession>
<dbReference type="RefSeq" id="WP_204059725.1">
    <property type="nucleotide sequence ID" value="NZ_BAAAGP010000006.1"/>
</dbReference>
<evidence type="ECO:0000256" key="1">
    <source>
        <dbReference type="SAM" id="MobiDB-lite"/>
    </source>
</evidence>
<comment type="caution">
    <text evidence="2">The sequence shown here is derived from an EMBL/GenBank/DDBJ whole genome shotgun (WGS) entry which is preliminary data.</text>
</comment>
<organism evidence="2 3">
    <name type="scientific">Microbispora corallina</name>
    <dbReference type="NCBI Taxonomy" id="83302"/>
    <lineage>
        <taxon>Bacteria</taxon>
        <taxon>Bacillati</taxon>
        <taxon>Actinomycetota</taxon>
        <taxon>Actinomycetes</taxon>
        <taxon>Streptosporangiales</taxon>
        <taxon>Streptosporangiaceae</taxon>
        <taxon>Microbispora</taxon>
    </lineage>
</organism>
<sequence length="707" mass="74915">MPAASLAQVSLSGPSTAEPSALVSRGMQALWSDGDPHRSRQIFDAAYRQAEQRGDGRTMAVAALGWAGLWINEHRGIAGAAIMQDRLQRALAATPPDSVLALRLRARVAAESDYRRSAHESIRAIADEARRSADPTAVAEALNLLHHCLLGPDHAALRTQVADALIAESVRTGRRGDMVMGMLWRTVDLLLEGHPNVGRHLTELRGLLREGDFPAAGYVVAAIDVMLDIRAGDFSRAEAGAEHCLELGSDVGDADAPAWYGAHMVAIRWFQGRIAELIPLLRELVSSPTIGLADSSHLAALAVALAANGERREALGALKRVTGRGLSAIPQSSSRLATIHAVVEAAYLLGEQDVASEACQELEPYAHLPVMAGLGVACFGSVRHALGVAALTCGRVDEAVGHLSAAVSDDIALGNWPAAVLSRHRLSVALSRCLDDERRSQARHQFEAAETEAGRLAMELSGPGAGDAQAESPPPDADDVTCVRHGRRWHLRFQTLSAYVDHCVGMTYLAVLFANPGQDIGAGELTIGFGTGENAAAARHAHPTSHALLDQQALSSYKARLDALHTEIARCDAIGDQQRAVEAHRERDWILAQLRTATGLGGRVRSFPTSDERARIAVGKAIRRALGRVQDANPALGAILIAAVKTGHRCVYTPPPRPPRGRPAGTTTGLPREGPALLLPHRGLVAATAGSPATAGGVAGRERDVHR</sequence>
<feature type="region of interest" description="Disordered" evidence="1">
    <location>
        <begin position="652"/>
        <end position="676"/>
    </location>
</feature>
<name>A0ABQ4G665_9ACTN</name>
<feature type="region of interest" description="Disordered" evidence="1">
    <location>
        <begin position="688"/>
        <end position="707"/>
    </location>
</feature>
<evidence type="ECO:0000313" key="3">
    <source>
        <dbReference type="Proteomes" id="UP000603904"/>
    </source>
</evidence>
<feature type="region of interest" description="Disordered" evidence="1">
    <location>
        <begin position="459"/>
        <end position="478"/>
    </location>
</feature>